<evidence type="ECO:0000259" key="1">
    <source>
        <dbReference type="Pfam" id="PF19307"/>
    </source>
</evidence>
<feature type="domain" description="Type 2A encapsulin shell protein SrpI-like" evidence="1">
    <location>
        <begin position="132"/>
        <end position="307"/>
    </location>
</feature>
<proteinExistence type="predicted"/>
<evidence type="ECO:0000313" key="3">
    <source>
        <dbReference type="Proteomes" id="UP001056460"/>
    </source>
</evidence>
<dbReference type="InterPro" id="IPR048813">
    <property type="entry name" value="GP7-like"/>
</dbReference>
<keyword evidence="3" id="KW-1185">Reference proteome</keyword>
<dbReference type="InterPro" id="IPR045641">
    <property type="entry name" value="SrpI-like"/>
</dbReference>
<dbReference type="Pfam" id="PF19307">
    <property type="entry name" value="SrpI-like"/>
    <property type="match status" value="1"/>
</dbReference>
<evidence type="ECO:0000313" key="2">
    <source>
        <dbReference type="EMBL" id="URA07134.1"/>
    </source>
</evidence>
<dbReference type="SUPFAM" id="SSF56563">
    <property type="entry name" value="Major capsid protein gp5"/>
    <property type="match status" value="1"/>
</dbReference>
<sequence length="309" mass="32336">MASVTLTESAKLAQDELVAGVIENVITVNEMFDLLPFDGIDGNALAYNRENVLGDVQVAGVGTTITAKNPATFTHVTSTLTTIIGDAEVNGLIQATRSGDGNDQTAVQVASKAKSAGRKYQDQLINGDGTGNTFTGLLGLAAAGQTIGANNGAANGAALSFEDLDALIDLVTDKDGQVDYIMMHGRTRRKYLALLRALGGTSPGDIYTMPSGRQVPAYRGIPIFRNDWIPINQTQGTSVNATSVFAGTFDDGSRTHGIAGLTAATEAGVKIKYVGEKEDADESITRITWYCGLALFSEKGLAVLEGVTP</sequence>
<accession>A0A9E7E252</accession>
<organism evidence="2 3">
    <name type="scientific">Xanthomonas phage Mallos</name>
    <dbReference type="NCBI Taxonomy" id="2939131"/>
    <lineage>
        <taxon>Viruses</taxon>
        <taxon>Duplodnaviria</taxon>
        <taxon>Heunggongvirae</taxon>
        <taxon>Uroviricota</taxon>
        <taxon>Caudoviricetes</taxon>
        <taxon>Mesyanzhinovviridae</taxon>
        <taxon>Bradleyvirinae</taxon>
        <taxon>Mallosvirus</taxon>
        <taxon>Mallosvirus mallos</taxon>
    </lineage>
</organism>
<gene>
    <name evidence="2" type="ORF">Mallos_BL60026</name>
</gene>
<protein>
    <submittedName>
        <fullName evidence="2">Major capsid protein</fullName>
    </submittedName>
</protein>
<dbReference type="Proteomes" id="UP001056460">
    <property type="component" value="Segment"/>
</dbReference>
<reference evidence="2" key="1">
    <citation type="journal article" date="2022" name="Viruses">
        <title>Isolation of novel Xanthomonas phages for the plant pathogens X. translucens and X. campestris.</title>
        <authorList>
            <person name="Erdrich S.H."/>
            <person name="Sharma V."/>
            <person name="Schurr U."/>
            <person name="Arsova B."/>
            <person name="Frunzke J."/>
        </authorList>
    </citation>
    <scope>NUCLEOTIDE SEQUENCE</scope>
</reference>
<name>A0A9E7E252_9CAUD</name>
<dbReference type="NCBIfam" id="NF045672">
    <property type="entry name" value="MCP_gp7_epsi_15"/>
    <property type="match status" value="1"/>
</dbReference>
<dbReference type="EMBL" id="ON189047">
    <property type="protein sequence ID" value="URA07134.1"/>
    <property type="molecule type" value="Genomic_DNA"/>
</dbReference>